<evidence type="ECO:0000256" key="9">
    <source>
        <dbReference type="SAM" id="MobiDB-lite"/>
    </source>
</evidence>
<keyword evidence="13" id="KW-1185">Reference proteome</keyword>
<feature type="chain" id="PRO_5045829919" description="Bifunctional inhibitor/plant lipid transfer protein/seed storage helical domain-containing protein" evidence="10">
    <location>
        <begin position="25"/>
        <end position="216"/>
    </location>
</feature>
<sequence length="216" mass="22041">MASRIILIFALAISATVLFSPVSGQIITTPCTPTMITAFTPCMNFVTNSSPNGTTPTAACCNSLSSLMTNGKECLCLIATGSVPFRIPINRTLAVSLPRACNMPGVPLQCKAAGAPAPAPAPELAPPEPLSPRSAPGADASPTPPAPTSTAPFIPQSSPPSLAPDGDIVPTEGDIVPTLTPPGMRPTLTTSSTHPSHSALPSLMAVLGLFIILKFY</sequence>
<dbReference type="SMART" id="SM00499">
    <property type="entry name" value="AAI"/>
    <property type="match status" value="1"/>
</dbReference>
<keyword evidence="3" id="KW-1003">Cell membrane</keyword>
<feature type="domain" description="Bifunctional inhibitor/plant lipid transfer protein/seed storage helical" evidence="11">
    <location>
        <begin position="31"/>
        <end position="110"/>
    </location>
</feature>
<evidence type="ECO:0000256" key="2">
    <source>
        <dbReference type="ARBA" id="ARBA00009748"/>
    </source>
</evidence>
<evidence type="ECO:0000256" key="7">
    <source>
        <dbReference type="ARBA" id="ARBA00023180"/>
    </source>
</evidence>
<evidence type="ECO:0000256" key="8">
    <source>
        <dbReference type="ARBA" id="ARBA00023288"/>
    </source>
</evidence>
<evidence type="ECO:0000313" key="13">
    <source>
        <dbReference type="Proteomes" id="UP001318860"/>
    </source>
</evidence>
<dbReference type="CDD" id="cd00010">
    <property type="entry name" value="AAI_LTSS"/>
    <property type="match status" value="1"/>
</dbReference>
<evidence type="ECO:0000256" key="3">
    <source>
        <dbReference type="ARBA" id="ARBA00022475"/>
    </source>
</evidence>
<accession>A0ABR0V4P1</accession>
<dbReference type="PANTHER" id="PTHR33044">
    <property type="entry name" value="BIFUNCTIONAL INHIBITOR/LIPID-TRANSFER PROTEIN/SEED STORAGE 2S ALBUMIN SUPERFAMILY PROTEIN-RELATED"/>
    <property type="match status" value="1"/>
</dbReference>
<keyword evidence="5 10" id="KW-0732">Signal</keyword>
<keyword evidence="6" id="KW-1015">Disulfide bond</keyword>
<keyword evidence="4" id="KW-0472">Membrane</keyword>
<name>A0ABR0V4P1_REHGL</name>
<protein>
    <recommendedName>
        <fullName evidence="11">Bifunctional inhibitor/plant lipid transfer protein/seed storage helical domain-containing protein</fullName>
    </recommendedName>
</protein>
<evidence type="ECO:0000256" key="10">
    <source>
        <dbReference type="SAM" id="SignalP"/>
    </source>
</evidence>
<keyword evidence="8" id="KW-0449">Lipoprotein</keyword>
<evidence type="ECO:0000256" key="6">
    <source>
        <dbReference type="ARBA" id="ARBA00023157"/>
    </source>
</evidence>
<evidence type="ECO:0000256" key="1">
    <source>
        <dbReference type="ARBA" id="ARBA00004609"/>
    </source>
</evidence>
<comment type="caution">
    <text evidence="12">The sequence shown here is derived from an EMBL/GenBank/DDBJ whole genome shotgun (WGS) entry which is preliminary data.</text>
</comment>
<dbReference type="InterPro" id="IPR036312">
    <property type="entry name" value="Bifun_inhib/LTP/seed_sf"/>
</dbReference>
<dbReference type="InterPro" id="IPR016140">
    <property type="entry name" value="Bifunc_inhib/LTP/seed_store"/>
</dbReference>
<dbReference type="Proteomes" id="UP001318860">
    <property type="component" value="Unassembled WGS sequence"/>
</dbReference>
<evidence type="ECO:0000256" key="5">
    <source>
        <dbReference type="ARBA" id="ARBA00022729"/>
    </source>
</evidence>
<comment type="subcellular location">
    <subcellularLocation>
        <location evidence="1">Cell membrane</location>
        <topology evidence="1">Lipid-anchor</topology>
        <topology evidence="1">GPI-anchor</topology>
    </subcellularLocation>
</comment>
<dbReference type="InterPro" id="IPR043325">
    <property type="entry name" value="LTSS"/>
</dbReference>
<evidence type="ECO:0000259" key="11">
    <source>
        <dbReference type="SMART" id="SM00499"/>
    </source>
</evidence>
<organism evidence="12 13">
    <name type="scientific">Rehmannia glutinosa</name>
    <name type="common">Chinese foxglove</name>
    <dbReference type="NCBI Taxonomy" id="99300"/>
    <lineage>
        <taxon>Eukaryota</taxon>
        <taxon>Viridiplantae</taxon>
        <taxon>Streptophyta</taxon>
        <taxon>Embryophyta</taxon>
        <taxon>Tracheophyta</taxon>
        <taxon>Spermatophyta</taxon>
        <taxon>Magnoliopsida</taxon>
        <taxon>eudicotyledons</taxon>
        <taxon>Gunneridae</taxon>
        <taxon>Pentapetalae</taxon>
        <taxon>asterids</taxon>
        <taxon>lamiids</taxon>
        <taxon>Lamiales</taxon>
        <taxon>Orobanchaceae</taxon>
        <taxon>Rehmannieae</taxon>
        <taxon>Rehmannia</taxon>
    </lineage>
</organism>
<keyword evidence="4" id="KW-0336">GPI-anchor</keyword>
<feature type="compositionally biased region" description="Pro residues" evidence="9">
    <location>
        <begin position="117"/>
        <end position="130"/>
    </location>
</feature>
<reference evidence="12 13" key="1">
    <citation type="journal article" date="2021" name="Comput. Struct. Biotechnol. J.">
        <title>De novo genome assembly of the potent medicinal plant Rehmannia glutinosa using nanopore technology.</title>
        <authorList>
            <person name="Ma L."/>
            <person name="Dong C."/>
            <person name="Song C."/>
            <person name="Wang X."/>
            <person name="Zheng X."/>
            <person name="Niu Y."/>
            <person name="Chen S."/>
            <person name="Feng W."/>
        </authorList>
    </citation>
    <scope>NUCLEOTIDE SEQUENCE [LARGE SCALE GENOMIC DNA]</scope>
    <source>
        <strain evidence="12">DH-2019</strain>
    </source>
</reference>
<evidence type="ECO:0000256" key="4">
    <source>
        <dbReference type="ARBA" id="ARBA00022622"/>
    </source>
</evidence>
<dbReference type="EMBL" id="JABTTQ020001593">
    <property type="protein sequence ID" value="KAK6130157.1"/>
    <property type="molecule type" value="Genomic_DNA"/>
</dbReference>
<dbReference type="Gene3D" id="1.10.110.10">
    <property type="entry name" value="Plant lipid-transfer and hydrophobic proteins"/>
    <property type="match status" value="1"/>
</dbReference>
<keyword evidence="7" id="KW-0325">Glycoprotein</keyword>
<feature type="region of interest" description="Disordered" evidence="9">
    <location>
        <begin position="112"/>
        <end position="176"/>
    </location>
</feature>
<dbReference type="SUPFAM" id="SSF47699">
    <property type="entry name" value="Bifunctional inhibitor/lipid-transfer protein/seed storage 2S albumin"/>
    <property type="match status" value="1"/>
</dbReference>
<gene>
    <name evidence="12" type="ORF">DH2020_036073</name>
</gene>
<dbReference type="Pfam" id="PF14368">
    <property type="entry name" value="LTP_2"/>
    <property type="match status" value="1"/>
</dbReference>
<evidence type="ECO:0000313" key="12">
    <source>
        <dbReference type="EMBL" id="KAK6130157.1"/>
    </source>
</evidence>
<feature type="compositionally biased region" description="Low complexity" evidence="9">
    <location>
        <begin position="131"/>
        <end position="141"/>
    </location>
</feature>
<comment type="similarity">
    <text evidence="2">Belongs to the plant LTP family.</text>
</comment>
<proteinExistence type="inferred from homology"/>
<feature type="signal peptide" evidence="10">
    <location>
        <begin position="1"/>
        <end position="24"/>
    </location>
</feature>